<dbReference type="SUPFAM" id="SSF52540">
    <property type="entry name" value="P-loop containing nucleoside triphosphate hydrolases"/>
    <property type="match status" value="1"/>
</dbReference>
<reference evidence="11 12" key="1">
    <citation type="submission" date="2018-08" db="EMBL/GenBank/DDBJ databases">
        <title>The metabolism and importance of syntrophic acetate oxidation coupled to methane or sulfide production in haloalkaline environments.</title>
        <authorList>
            <person name="Timmers P.H.A."/>
            <person name="Vavourakis C.D."/>
            <person name="Sorokin D.Y."/>
            <person name="Sinninghe Damste J.S."/>
            <person name="Muyzer G."/>
            <person name="Stams A.J.M."/>
            <person name="Plugge C.M."/>
        </authorList>
    </citation>
    <scope>NUCLEOTIDE SEQUENCE [LARGE SCALE GENOMIC DNA]</scope>
    <source>
        <strain evidence="11">MSAO_Bac1</strain>
    </source>
</reference>
<sequence>MLEIVTASAEESRRVGVFLGRLLKKGDVVGLRGDLGAGKTVFTQGIGEGLQVKDYVTSPTFTLINQYEGVLPLYHFDVYRLEDPEELLELGYEEYFYGEGVTVIEWVENIEEYLPECCLVVYLLQEQEEVSENDTRRMIFKPRSKRFVQVVEELKKHVGSGN</sequence>
<accession>A0A424YA73</accession>
<evidence type="ECO:0000256" key="9">
    <source>
        <dbReference type="ARBA" id="ARBA00022842"/>
    </source>
</evidence>
<keyword evidence="9" id="KW-0460">Magnesium</keyword>
<evidence type="ECO:0000256" key="10">
    <source>
        <dbReference type="ARBA" id="ARBA00032441"/>
    </source>
</evidence>
<dbReference type="InterPro" id="IPR003442">
    <property type="entry name" value="T6A_TsaE"/>
</dbReference>
<evidence type="ECO:0000313" key="11">
    <source>
        <dbReference type="EMBL" id="RQD73394.1"/>
    </source>
</evidence>
<comment type="similarity">
    <text evidence="2">Belongs to the TsaE family.</text>
</comment>
<evidence type="ECO:0000313" key="12">
    <source>
        <dbReference type="Proteomes" id="UP000285138"/>
    </source>
</evidence>
<evidence type="ECO:0000256" key="8">
    <source>
        <dbReference type="ARBA" id="ARBA00022840"/>
    </source>
</evidence>
<dbReference type="Proteomes" id="UP000285138">
    <property type="component" value="Unassembled WGS sequence"/>
</dbReference>
<proteinExistence type="inferred from homology"/>
<dbReference type="NCBIfam" id="TIGR00150">
    <property type="entry name" value="T6A_YjeE"/>
    <property type="match status" value="1"/>
</dbReference>
<dbReference type="GO" id="GO:0005737">
    <property type="term" value="C:cytoplasm"/>
    <property type="evidence" value="ECO:0007669"/>
    <property type="project" value="UniProtKB-SubCell"/>
</dbReference>
<name>A0A424YA73_9FIRM</name>
<keyword evidence="6" id="KW-0479">Metal-binding</keyword>
<comment type="subcellular location">
    <subcellularLocation>
        <location evidence="1">Cytoplasm</location>
    </subcellularLocation>
</comment>
<organism evidence="11 12">
    <name type="scientific">Candidatus Syntrophonatronum acetioxidans</name>
    <dbReference type="NCBI Taxonomy" id="1795816"/>
    <lineage>
        <taxon>Bacteria</taxon>
        <taxon>Bacillati</taxon>
        <taxon>Bacillota</taxon>
        <taxon>Clostridia</taxon>
        <taxon>Eubacteriales</taxon>
        <taxon>Syntrophomonadaceae</taxon>
        <taxon>Candidatus Syntrophonatronum</taxon>
    </lineage>
</organism>
<gene>
    <name evidence="11" type="primary">tsaE</name>
    <name evidence="11" type="ORF">D5R97_09510</name>
</gene>
<dbReference type="PANTHER" id="PTHR33540:SF2">
    <property type="entry name" value="TRNA THREONYLCARBAMOYLADENOSINE BIOSYNTHESIS PROTEIN TSAE"/>
    <property type="match status" value="1"/>
</dbReference>
<keyword evidence="4" id="KW-0963">Cytoplasm</keyword>
<evidence type="ECO:0000256" key="2">
    <source>
        <dbReference type="ARBA" id="ARBA00007599"/>
    </source>
</evidence>
<dbReference type="AlphaFoldDB" id="A0A424YA73"/>
<keyword evidence="8" id="KW-0067">ATP-binding</keyword>
<keyword evidence="5" id="KW-0819">tRNA processing</keyword>
<dbReference type="GO" id="GO:0002949">
    <property type="term" value="P:tRNA threonylcarbamoyladenosine modification"/>
    <property type="evidence" value="ECO:0007669"/>
    <property type="project" value="InterPro"/>
</dbReference>
<keyword evidence="7" id="KW-0547">Nucleotide-binding</keyword>
<keyword evidence="11" id="KW-0808">Transferase</keyword>
<evidence type="ECO:0000256" key="7">
    <source>
        <dbReference type="ARBA" id="ARBA00022741"/>
    </source>
</evidence>
<dbReference type="Gene3D" id="3.40.50.300">
    <property type="entry name" value="P-loop containing nucleotide triphosphate hydrolases"/>
    <property type="match status" value="1"/>
</dbReference>
<dbReference type="GO" id="GO:0005524">
    <property type="term" value="F:ATP binding"/>
    <property type="evidence" value="ECO:0007669"/>
    <property type="project" value="UniProtKB-KW"/>
</dbReference>
<dbReference type="GO" id="GO:0046872">
    <property type="term" value="F:metal ion binding"/>
    <property type="evidence" value="ECO:0007669"/>
    <property type="project" value="UniProtKB-KW"/>
</dbReference>
<dbReference type="PANTHER" id="PTHR33540">
    <property type="entry name" value="TRNA THREONYLCARBAMOYLADENOSINE BIOSYNTHESIS PROTEIN TSAE"/>
    <property type="match status" value="1"/>
</dbReference>
<dbReference type="GO" id="GO:0016740">
    <property type="term" value="F:transferase activity"/>
    <property type="evidence" value="ECO:0007669"/>
    <property type="project" value="UniProtKB-KW"/>
</dbReference>
<dbReference type="Pfam" id="PF02367">
    <property type="entry name" value="TsaE"/>
    <property type="match status" value="1"/>
</dbReference>
<comment type="caution">
    <text evidence="11">The sequence shown here is derived from an EMBL/GenBank/DDBJ whole genome shotgun (WGS) entry which is preliminary data.</text>
</comment>
<evidence type="ECO:0000256" key="3">
    <source>
        <dbReference type="ARBA" id="ARBA00019010"/>
    </source>
</evidence>
<dbReference type="InterPro" id="IPR027417">
    <property type="entry name" value="P-loop_NTPase"/>
</dbReference>
<evidence type="ECO:0000256" key="4">
    <source>
        <dbReference type="ARBA" id="ARBA00022490"/>
    </source>
</evidence>
<protein>
    <recommendedName>
        <fullName evidence="3">tRNA threonylcarbamoyladenosine biosynthesis protein TsaE</fullName>
    </recommendedName>
    <alternativeName>
        <fullName evidence="10">t(6)A37 threonylcarbamoyladenosine biosynthesis protein TsaE</fullName>
    </alternativeName>
</protein>
<evidence type="ECO:0000256" key="1">
    <source>
        <dbReference type="ARBA" id="ARBA00004496"/>
    </source>
</evidence>
<dbReference type="EMBL" id="QZAA01000258">
    <property type="protein sequence ID" value="RQD73394.1"/>
    <property type="molecule type" value="Genomic_DNA"/>
</dbReference>
<evidence type="ECO:0000256" key="6">
    <source>
        <dbReference type="ARBA" id="ARBA00022723"/>
    </source>
</evidence>
<evidence type="ECO:0000256" key="5">
    <source>
        <dbReference type="ARBA" id="ARBA00022694"/>
    </source>
</evidence>